<evidence type="ECO:0000313" key="2">
    <source>
        <dbReference type="Proteomes" id="UP001497700"/>
    </source>
</evidence>
<proteinExistence type="predicted"/>
<sequence>MTKATCRGMPSLLRCGCCFVNRTCSIQEVKNTLGVDHVDPRDVIFTKVLTARGADANYISQMTGGGAQPVKYLSGIQVLITYGERRKRATQEERGFQRHHEREEQKRKLLHGGLRNSQTAAAEQMRAWTQPGAKGGADCINELMLLRCFEAYYIHPIS</sequence>
<keyword evidence="2" id="KW-1185">Reference proteome</keyword>
<name>A0ACB9YQY4_9PEZI</name>
<dbReference type="Proteomes" id="UP001497700">
    <property type="component" value="Unassembled WGS sequence"/>
</dbReference>
<evidence type="ECO:0000313" key="1">
    <source>
        <dbReference type="EMBL" id="KAI4861573.1"/>
    </source>
</evidence>
<reference evidence="1 2" key="1">
    <citation type="journal article" date="2022" name="New Phytol.">
        <title>Ecological generalism drives hyperdiversity of secondary metabolite gene clusters in xylarialean endophytes.</title>
        <authorList>
            <person name="Franco M.E.E."/>
            <person name="Wisecaver J.H."/>
            <person name="Arnold A.E."/>
            <person name="Ju Y.M."/>
            <person name="Slot J.C."/>
            <person name="Ahrendt S."/>
            <person name="Moore L.P."/>
            <person name="Eastman K.E."/>
            <person name="Scott K."/>
            <person name="Konkel Z."/>
            <person name="Mondo S.J."/>
            <person name="Kuo A."/>
            <person name="Hayes R.D."/>
            <person name="Haridas S."/>
            <person name="Andreopoulos B."/>
            <person name="Riley R."/>
            <person name="LaButti K."/>
            <person name="Pangilinan J."/>
            <person name="Lipzen A."/>
            <person name="Amirebrahimi M."/>
            <person name="Yan J."/>
            <person name="Adam C."/>
            <person name="Keymanesh K."/>
            <person name="Ng V."/>
            <person name="Louie K."/>
            <person name="Northen T."/>
            <person name="Drula E."/>
            <person name="Henrissat B."/>
            <person name="Hsieh H.M."/>
            <person name="Youens-Clark K."/>
            <person name="Lutzoni F."/>
            <person name="Miadlikowska J."/>
            <person name="Eastwood D.C."/>
            <person name="Hamelin R.C."/>
            <person name="Grigoriev I.V."/>
            <person name="U'Ren J.M."/>
        </authorList>
    </citation>
    <scope>NUCLEOTIDE SEQUENCE [LARGE SCALE GENOMIC DNA]</scope>
    <source>
        <strain evidence="1 2">CBS 119005</strain>
    </source>
</reference>
<gene>
    <name evidence="1" type="ORF">F4820DRAFT_464547</name>
</gene>
<accession>A0ACB9YQY4</accession>
<comment type="caution">
    <text evidence="1">The sequence shown here is derived from an EMBL/GenBank/DDBJ whole genome shotgun (WGS) entry which is preliminary data.</text>
</comment>
<protein>
    <submittedName>
        <fullName evidence="1">Uncharacterized protein</fullName>
    </submittedName>
</protein>
<organism evidence="1 2">
    <name type="scientific">Hypoxylon rubiginosum</name>
    <dbReference type="NCBI Taxonomy" id="110542"/>
    <lineage>
        <taxon>Eukaryota</taxon>
        <taxon>Fungi</taxon>
        <taxon>Dikarya</taxon>
        <taxon>Ascomycota</taxon>
        <taxon>Pezizomycotina</taxon>
        <taxon>Sordariomycetes</taxon>
        <taxon>Xylariomycetidae</taxon>
        <taxon>Xylariales</taxon>
        <taxon>Hypoxylaceae</taxon>
        <taxon>Hypoxylon</taxon>
    </lineage>
</organism>
<dbReference type="EMBL" id="MU393548">
    <property type="protein sequence ID" value="KAI4861573.1"/>
    <property type="molecule type" value="Genomic_DNA"/>
</dbReference>